<dbReference type="PROSITE" id="PS01162">
    <property type="entry name" value="QOR_ZETA_CRYSTAL"/>
    <property type="match status" value="1"/>
</dbReference>
<dbReference type="InterPro" id="IPR011032">
    <property type="entry name" value="GroES-like_sf"/>
</dbReference>
<accession>A0A2G1UJF4</accession>
<dbReference type="Pfam" id="PF13602">
    <property type="entry name" value="ADH_zinc_N_2"/>
    <property type="match status" value="1"/>
</dbReference>
<evidence type="ECO:0000313" key="2">
    <source>
        <dbReference type="EMBL" id="PHQ14631.1"/>
    </source>
</evidence>
<evidence type="ECO:0000313" key="3">
    <source>
        <dbReference type="Proteomes" id="UP000231409"/>
    </source>
</evidence>
<organism evidence="2 3">
    <name type="scientific">Marinobacter profundi</name>
    <dbReference type="NCBI Taxonomy" id="2666256"/>
    <lineage>
        <taxon>Bacteria</taxon>
        <taxon>Pseudomonadati</taxon>
        <taxon>Pseudomonadota</taxon>
        <taxon>Gammaproteobacteria</taxon>
        <taxon>Pseudomonadales</taxon>
        <taxon>Marinobacteraceae</taxon>
        <taxon>Marinobacter</taxon>
    </lineage>
</organism>
<name>A0A2G1UJF4_9GAMM</name>
<dbReference type="PANTHER" id="PTHR44013">
    <property type="entry name" value="ZINC-TYPE ALCOHOL DEHYDROGENASE-LIKE PROTEIN C16A3.02C"/>
    <property type="match status" value="1"/>
</dbReference>
<dbReference type="Gene3D" id="3.90.180.10">
    <property type="entry name" value="Medium-chain alcohol dehydrogenases, catalytic domain"/>
    <property type="match status" value="1"/>
</dbReference>
<reference evidence="2 3" key="1">
    <citation type="submission" date="2017-09" db="EMBL/GenBank/DDBJ databases">
        <title>The draft genome sequences of Marinobacter sp. PWS21.</title>
        <authorList>
            <person name="Cao J."/>
        </authorList>
    </citation>
    <scope>NUCLEOTIDE SEQUENCE [LARGE SCALE GENOMIC DNA]</scope>
    <source>
        <strain evidence="2 3">PWS21</strain>
    </source>
</reference>
<dbReference type="Pfam" id="PF08240">
    <property type="entry name" value="ADH_N"/>
    <property type="match status" value="1"/>
</dbReference>
<protein>
    <submittedName>
        <fullName evidence="2">Alcohol dehydrogenase</fullName>
    </submittedName>
</protein>
<evidence type="ECO:0000259" key="1">
    <source>
        <dbReference type="SMART" id="SM00829"/>
    </source>
</evidence>
<gene>
    <name evidence="2" type="ORF">CLH61_12780</name>
</gene>
<dbReference type="SUPFAM" id="SSF51735">
    <property type="entry name" value="NAD(P)-binding Rossmann-fold domains"/>
    <property type="match status" value="1"/>
</dbReference>
<sequence>MTNPVAAMASEFMKHVVYDRFGEAEVLRLADSPVPAPAAGEVCIRVAGAGLNPIDWKTRKGLGFAARQIENSLPWTPGYDVAGVVAAVGDDVTTLAVGDRVMGMVGFPVAGGGYAEYAVARADELTIVPEELDLVAAGALPLAALTAWQALFEVAALEPGQKVLIHAGAGGVGHFAVQFARVRGAHVIATASGRNQDFLAGLGVHEVIDYHTTDVADECYGLDVVLDLVGGDAGKRSLHTLSEHGVLVTIPTITADEIVTAAETMGLRAHGMTVRPDVFHLEEIAELIEDGDVRVHIDQTFPLAEVADAHRLLETGHVRGKLVLDCRGG</sequence>
<dbReference type="InterPro" id="IPR052733">
    <property type="entry name" value="Chloroplast_QOR"/>
</dbReference>
<feature type="domain" description="Enoyl reductase (ER)" evidence="1">
    <location>
        <begin position="22"/>
        <end position="324"/>
    </location>
</feature>
<dbReference type="InterPro" id="IPR036291">
    <property type="entry name" value="NAD(P)-bd_dom_sf"/>
</dbReference>
<dbReference type="EMBL" id="NTFH01000009">
    <property type="protein sequence ID" value="PHQ14631.1"/>
    <property type="molecule type" value="Genomic_DNA"/>
</dbReference>
<dbReference type="RefSeq" id="WP_099615136.1">
    <property type="nucleotide sequence ID" value="NZ_KZ319372.1"/>
</dbReference>
<dbReference type="PANTHER" id="PTHR44013:SF1">
    <property type="entry name" value="ZINC-TYPE ALCOHOL DEHYDROGENASE-LIKE PROTEIN C16A3.02C"/>
    <property type="match status" value="1"/>
</dbReference>
<dbReference type="InterPro" id="IPR013154">
    <property type="entry name" value="ADH-like_N"/>
</dbReference>
<dbReference type="Proteomes" id="UP000231409">
    <property type="component" value="Unassembled WGS sequence"/>
</dbReference>
<comment type="caution">
    <text evidence="2">The sequence shown here is derived from an EMBL/GenBank/DDBJ whole genome shotgun (WGS) entry which is preliminary data.</text>
</comment>
<dbReference type="GO" id="GO:0008270">
    <property type="term" value="F:zinc ion binding"/>
    <property type="evidence" value="ECO:0007669"/>
    <property type="project" value="InterPro"/>
</dbReference>
<dbReference type="SUPFAM" id="SSF50129">
    <property type="entry name" value="GroES-like"/>
    <property type="match status" value="1"/>
</dbReference>
<dbReference type="InterPro" id="IPR002364">
    <property type="entry name" value="Quin_OxRdtase/zeta-crystal_CS"/>
</dbReference>
<dbReference type="SMART" id="SM00829">
    <property type="entry name" value="PKS_ER"/>
    <property type="match status" value="1"/>
</dbReference>
<keyword evidence="3" id="KW-1185">Reference proteome</keyword>
<dbReference type="CDD" id="cd05289">
    <property type="entry name" value="MDR_like_2"/>
    <property type="match status" value="1"/>
</dbReference>
<dbReference type="InterPro" id="IPR020843">
    <property type="entry name" value="ER"/>
</dbReference>
<dbReference type="GO" id="GO:0016491">
    <property type="term" value="F:oxidoreductase activity"/>
    <property type="evidence" value="ECO:0007669"/>
    <property type="project" value="InterPro"/>
</dbReference>
<dbReference type="Gene3D" id="3.40.50.720">
    <property type="entry name" value="NAD(P)-binding Rossmann-like Domain"/>
    <property type="match status" value="1"/>
</dbReference>
<dbReference type="AlphaFoldDB" id="A0A2G1UJF4"/>
<proteinExistence type="predicted"/>